<feature type="binding site" evidence="7">
    <location>
        <begin position="212"/>
        <end position="219"/>
    </location>
    <ligand>
        <name>GTP</name>
        <dbReference type="ChEBI" id="CHEBI:37565"/>
    </ligand>
</feature>
<comment type="subcellular location">
    <subcellularLocation>
        <location evidence="6">Cytoplasm</location>
    </subcellularLocation>
    <text evidence="6">May associate with membranes.</text>
</comment>
<sequence>MRAIIVSAPLSERKERALLVGIHCKRNPRWEAEDSLVELARLAESAGAVVAGTILQERDAPGSRYLIGKGKAQEIKAQWSGKIDLLVVDEELSGSQQRNLEELTGYRTVDRPLLILDIFAQRARSREGKLQVELAQLDYLLPRLVGRGVEMSRLGGGIGTRGPGETQLETDRRVIRRRMAKIRADLAKVRRHRALLRRPRKRHAIPIVALVGYTNAGKSTLFNALTHSGVRTDDALFVTLDPILRLVAMADGFSFLLSDTVGFIRRLPAQLVTAFKATLEELNEADLLLHVIDASHPQMMEQKQAVDAILSELGLSAKPIIEALNKVDLLTSGIAPSFVAGKSALLRVACSALTGYGLDRLRQVVRETLTRATDHAAMEAAVSWP</sequence>
<proteinExistence type="inferred from homology"/>
<dbReference type="Pfam" id="PF16360">
    <property type="entry name" value="GTP-bdg_M"/>
    <property type="match status" value="1"/>
</dbReference>
<dbReference type="Pfam" id="PF01926">
    <property type="entry name" value="MMR_HSR1"/>
    <property type="match status" value="1"/>
</dbReference>
<keyword evidence="5 6" id="KW-0342">GTP-binding</keyword>
<dbReference type="GO" id="GO:0005525">
    <property type="term" value="F:GTP binding"/>
    <property type="evidence" value="ECO:0007669"/>
    <property type="project" value="UniProtKB-UniRule"/>
</dbReference>
<gene>
    <name evidence="6 10" type="primary">hflX</name>
    <name evidence="10" type="ORF">K8G79_01925</name>
</gene>
<comment type="function">
    <text evidence="6">GTPase that associates with the 50S ribosomal subunit and may have a role during protein synthesis or ribosome biogenesis.</text>
</comment>
<keyword evidence="4 8" id="KW-0460">Magnesium</keyword>
<name>A0AAJ1AFY1_9BACT</name>
<dbReference type="AlphaFoldDB" id="A0AAJ1AFY1"/>
<keyword evidence="3 6" id="KW-0547">Nucleotide-binding</keyword>
<evidence type="ECO:0000256" key="6">
    <source>
        <dbReference type="HAMAP-Rule" id="MF_00900"/>
    </source>
</evidence>
<dbReference type="SUPFAM" id="SSF52540">
    <property type="entry name" value="P-loop containing nucleoside triphosphate hydrolases"/>
    <property type="match status" value="1"/>
</dbReference>
<evidence type="ECO:0000259" key="9">
    <source>
        <dbReference type="PROSITE" id="PS51705"/>
    </source>
</evidence>
<dbReference type="InterPro" id="IPR027417">
    <property type="entry name" value="P-loop_NTPase"/>
</dbReference>
<dbReference type="GO" id="GO:0046872">
    <property type="term" value="F:metal ion binding"/>
    <property type="evidence" value="ECO:0007669"/>
    <property type="project" value="UniProtKB-KW"/>
</dbReference>
<dbReference type="HAMAP" id="MF_00900">
    <property type="entry name" value="GTPase_HflX"/>
    <property type="match status" value="1"/>
</dbReference>
<dbReference type="PRINTS" id="PR00326">
    <property type="entry name" value="GTP1OBG"/>
</dbReference>
<evidence type="ECO:0000256" key="2">
    <source>
        <dbReference type="ARBA" id="ARBA00022723"/>
    </source>
</evidence>
<dbReference type="Gene3D" id="6.10.250.2860">
    <property type="match status" value="1"/>
</dbReference>
<reference evidence="10 11" key="1">
    <citation type="journal article" date="2021" name="bioRxiv">
        <title>Unraveling nitrogen, sulfur and carbon metabolic pathways and microbial community transcriptional responses to substrate deprivation and toxicity stresses in a bioreactor mimicking anoxic brackish coastal sediment conditions.</title>
        <authorList>
            <person name="Martins P.D."/>
            <person name="Echeveste M.J."/>
            <person name="Arshad A."/>
            <person name="Kurth J."/>
            <person name="Ouboter H."/>
            <person name="Jetten M.S.M."/>
            <person name="Welte C.U."/>
        </authorList>
    </citation>
    <scope>NUCLEOTIDE SEQUENCE [LARGE SCALE GENOMIC DNA]</scope>
    <source>
        <strain evidence="10">MAG_38</strain>
    </source>
</reference>
<feature type="binding site" evidence="7">
    <location>
        <begin position="351"/>
        <end position="353"/>
    </location>
    <ligand>
        <name>GTP</name>
        <dbReference type="ChEBI" id="CHEBI:37565"/>
    </ligand>
</feature>
<dbReference type="Pfam" id="PF13167">
    <property type="entry name" value="GTP-bdg_N"/>
    <property type="match status" value="1"/>
</dbReference>
<dbReference type="FunFam" id="3.40.50.11060:FF:000001">
    <property type="entry name" value="GTPase HflX"/>
    <property type="match status" value="1"/>
</dbReference>
<dbReference type="InterPro" id="IPR025121">
    <property type="entry name" value="GTPase_HflX_N"/>
</dbReference>
<dbReference type="Proteomes" id="UP001197609">
    <property type="component" value="Unassembled WGS sequence"/>
</dbReference>
<feature type="binding site" evidence="7">
    <location>
        <begin position="325"/>
        <end position="328"/>
    </location>
    <ligand>
        <name>GTP</name>
        <dbReference type="ChEBI" id="CHEBI:37565"/>
    </ligand>
</feature>
<dbReference type="Gene3D" id="3.40.50.300">
    <property type="entry name" value="P-loop containing nucleotide triphosphate hydrolases"/>
    <property type="match status" value="1"/>
</dbReference>
<dbReference type="InterPro" id="IPR006073">
    <property type="entry name" value="GTP-bd"/>
</dbReference>
<feature type="binding site" evidence="8">
    <location>
        <position position="239"/>
    </location>
    <ligand>
        <name>Mg(2+)</name>
        <dbReference type="ChEBI" id="CHEBI:18420"/>
    </ligand>
</feature>
<dbReference type="InterPro" id="IPR032305">
    <property type="entry name" value="GTP-bd_M"/>
</dbReference>
<dbReference type="GO" id="GO:0003924">
    <property type="term" value="F:GTPase activity"/>
    <property type="evidence" value="ECO:0007669"/>
    <property type="project" value="UniProtKB-UniRule"/>
</dbReference>
<dbReference type="PROSITE" id="PS51705">
    <property type="entry name" value="G_HFLX"/>
    <property type="match status" value="1"/>
</dbReference>
<feature type="binding site" evidence="7">
    <location>
        <begin position="259"/>
        <end position="262"/>
    </location>
    <ligand>
        <name>GTP</name>
        <dbReference type="ChEBI" id="CHEBI:37565"/>
    </ligand>
</feature>
<evidence type="ECO:0000313" key="10">
    <source>
        <dbReference type="EMBL" id="MBZ0158900.1"/>
    </source>
</evidence>
<comment type="similarity">
    <text evidence="6">Belongs to the TRAFAC class OBG-HflX-like GTPase superfamily. HflX GTPase family.</text>
</comment>
<evidence type="ECO:0000256" key="5">
    <source>
        <dbReference type="ARBA" id="ARBA00023134"/>
    </source>
</evidence>
<dbReference type="InterPro" id="IPR042108">
    <property type="entry name" value="GTPase_HflX_N_sf"/>
</dbReference>
<dbReference type="PANTHER" id="PTHR10229">
    <property type="entry name" value="GTP-BINDING PROTEIN HFLX"/>
    <property type="match status" value="1"/>
</dbReference>
<dbReference type="GO" id="GO:0043022">
    <property type="term" value="F:ribosome binding"/>
    <property type="evidence" value="ECO:0007669"/>
    <property type="project" value="TreeGrafter"/>
</dbReference>
<comment type="subunit">
    <text evidence="6">Monomer. Associates with the 50S ribosomal subunit.</text>
</comment>
<feature type="binding site" evidence="7">
    <location>
        <begin position="237"/>
        <end position="241"/>
    </location>
    <ligand>
        <name>GTP</name>
        <dbReference type="ChEBI" id="CHEBI:37565"/>
    </ligand>
</feature>
<accession>A0AAJ1AFY1</accession>
<dbReference type="InterPro" id="IPR030394">
    <property type="entry name" value="G_HFLX_dom"/>
</dbReference>
<evidence type="ECO:0000256" key="7">
    <source>
        <dbReference type="PIRSR" id="PIRSR006809-1"/>
    </source>
</evidence>
<feature type="binding site" evidence="8">
    <location>
        <position position="219"/>
    </location>
    <ligand>
        <name>Mg(2+)</name>
        <dbReference type="ChEBI" id="CHEBI:18420"/>
    </ligand>
</feature>
<dbReference type="EMBL" id="JAIOIU010000024">
    <property type="protein sequence ID" value="MBZ0158900.1"/>
    <property type="molecule type" value="Genomic_DNA"/>
</dbReference>
<evidence type="ECO:0000256" key="3">
    <source>
        <dbReference type="ARBA" id="ARBA00022741"/>
    </source>
</evidence>
<evidence type="ECO:0000256" key="1">
    <source>
        <dbReference type="ARBA" id="ARBA00022490"/>
    </source>
</evidence>
<dbReference type="CDD" id="cd01878">
    <property type="entry name" value="HflX"/>
    <property type="match status" value="1"/>
</dbReference>
<dbReference type="PANTHER" id="PTHR10229:SF0">
    <property type="entry name" value="GTP-BINDING PROTEIN 6-RELATED"/>
    <property type="match status" value="1"/>
</dbReference>
<evidence type="ECO:0000313" key="11">
    <source>
        <dbReference type="Proteomes" id="UP001197609"/>
    </source>
</evidence>
<comment type="cofactor">
    <cofactor evidence="8">
        <name>Mg(2+)</name>
        <dbReference type="ChEBI" id="CHEBI:18420"/>
    </cofactor>
</comment>
<dbReference type="GO" id="GO:0005737">
    <property type="term" value="C:cytoplasm"/>
    <property type="evidence" value="ECO:0007669"/>
    <property type="project" value="UniProtKB-SubCell"/>
</dbReference>
<comment type="caution">
    <text evidence="10">The sequence shown here is derived from an EMBL/GenBank/DDBJ whole genome shotgun (WGS) entry which is preliminary data.</text>
</comment>
<dbReference type="NCBIfam" id="TIGR03156">
    <property type="entry name" value="GTP_HflX"/>
    <property type="match status" value="1"/>
</dbReference>
<feature type="domain" description="Hflx-type G" evidence="9">
    <location>
        <begin position="206"/>
        <end position="373"/>
    </location>
</feature>
<dbReference type="InterPro" id="IPR016496">
    <property type="entry name" value="GTPase_HflX"/>
</dbReference>
<dbReference type="Gene3D" id="3.40.50.11060">
    <property type="entry name" value="GTPase HflX, N-terminal domain"/>
    <property type="match status" value="1"/>
</dbReference>
<dbReference type="PIRSF" id="PIRSF006809">
    <property type="entry name" value="GTP-binding_hflX_prd"/>
    <property type="match status" value="1"/>
</dbReference>
<evidence type="ECO:0000256" key="4">
    <source>
        <dbReference type="ARBA" id="ARBA00022842"/>
    </source>
</evidence>
<organism evidence="10 11">
    <name type="scientific">Candidatus Methylomirabilis tolerans</name>
    <dbReference type="NCBI Taxonomy" id="3123416"/>
    <lineage>
        <taxon>Bacteria</taxon>
        <taxon>Candidatus Methylomirabilota</taxon>
        <taxon>Candidatus Methylomirabilia</taxon>
        <taxon>Candidatus Methylomirabilales</taxon>
        <taxon>Candidatus Methylomirabilaceae</taxon>
        <taxon>Candidatus Methylomirabilis</taxon>
    </lineage>
</organism>
<protein>
    <recommendedName>
        <fullName evidence="6">GTPase HflX</fullName>
    </recommendedName>
    <alternativeName>
        <fullName evidence="6">GTP-binding protein HflX</fullName>
    </alternativeName>
</protein>
<keyword evidence="1 6" id="KW-0963">Cytoplasm</keyword>
<keyword evidence="2 8" id="KW-0479">Metal-binding</keyword>
<evidence type="ECO:0000256" key="8">
    <source>
        <dbReference type="PIRSR" id="PIRSR006809-2"/>
    </source>
</evidence>